<accession>A0ACB7FZP4</accession>
<evidence type="ECO:0000313" key="2">
    <source>
        <dbReference type="Proteomes" id="UP000091857"/>
    </source>
</evidence>
<sequence length="112" mass="12981">MERSILTTKQSLQPNGITLRTTTLPRLLARRIQHCTRCHAFPKHSRCLNKTVETEIIPSTLATQTAWRERVGHRESPITATKETRRTILQHMPRQLMRRFGETGGMKRHALT</sequence>
<name>A0ACB7FZP4_MANES</name>
<comment type="caution">
    <text evidence="1">The sequence shown here is derived from an EMBL/GenBank/DDBJ whole genome shotgun (WGS) entry which is preliminary data.</text>
</comment>
<evidence type="ECO:0000313" key="1">
    <source>
        <dbReference type="EMBL" id="KAG8611997.1"/>
    </source>
</evidence>
<dbReference type="Proteomes" id="UP000091857">
    <property type="component" value="Unassembled WGS sequence"/>
</dbReference>
<protein>
    <submittedName>
        <fullName evidence="1">Uncharacterized protein</fullName>
    </submittedName>
</protein>
<organism evidence="1 2">
    <name type="scientific">Manihot esculenta</name>
    <name type="common">Cassava</name>
    <name type="synonym">Jatropha manihot</name>
    <dbReference type="NCBI Taxonomy" id="3983"/>
    <lineage>
        <taxon>Eukaryota</taxon>
        <taxon>Viridiplantae</taxon>
        <taxon>Streptophyta</taxon>
        <taxon>Embryophyta</taxon>
        <taxon>Tracheophyta</taxon>
        <taxon>Spermatophyta</taxon>
        <taxon>Magnoliopsida</taxon>
        <taxon>eudicotyledons</taxon>
        <taxon>Gunneridae</taxon>
        <taxon>Pentapetalae</taxon>
        <taxon>rosids</taxon>
        <taxon>fabids</taxon>
        <taxon>Malpighiales</taxon>
        <taxon>Euphorbiaceae</taxon>
        <taxon>Crotonoideae</taxon>
        <taxon>Manihoteae</taxon>
        <taxon>Manihot</taxon>
    </lineage>
</organism>
<reference evidence="2" key="1">
    <citation type="journal article" date="2016" name="Nat. Biotechnol.">
        <title>Sequencing wild and cultivated cassava and related species reveals extensive interspecific hybridization and genetic diversity.</title>
        <authorList>
            <person name="Bredeson J.V."/>
            <person name="Lyons J.B."/>
            <person name="Prochnik S.E."/>
            <person name="Wu G.A."/>
            <person name="Ha C.M."/>
            <person name="Edsinger-Gonzales E."/>
            <person name="Grimwood J."/>
            <person name="Schmutz J."/>
            <person name="Rabbi I.Y."/>
            <person name="Egesi C."/>
            <person name="Nauluvula P."/>
            <person name="Lebot V."/>
            <person name="Ndunguru J."/>
            <person name="Mkamilo G."/>
            <person name="Bart R.S."/>
            <person name="Setter T.L."/>
            <person name="Gleadow R.M."/>
            <person name="Kulakow P."/>
            <person name="Ferguson M.E."/>
            <person name="Rounsley S."/>
            <person name="Rokhsar D.S."/>
        </authorList>
    </citation>
    <scope>NUCLEOTIDE SEQUENCE [LARGE SCALE GENOMIC DNA]</scope>
    <source>
        <strain evidence="2">cv. AM560-2</strain>
    </source>
</reference>
<keyword evidence="2" id="KW-1185">Reference proteome</keyword>
<dbReference type="EMBL" id="MU251223">
    <property type="protein sequence ID" value="KAG8611997.1"/>
    <property type="molecule type" value="Genomic_DNA"/>
</dbReference>
<proteinExistence type="predicted"/>
<gene>
    <name evidence="1" type="ORF">MANES_S049816v8</name>
</gene>